<keyword evidence="3" id="KW-1185">Reference proteome</keyword>
<evidence type="ECO:0000256" key="1">
    <source>
        <dbReference type="SAM" id="MobiDB-lite"/>
    </source>
</evidence>
<evidence type="ECO:0000313" key="2">
    <source>
        <dbReference type="EMBL" id="BAD41656.1"/>
    </source>
</evidence>
<dbReference type="HOGENOM" id="CLU_2208716_0_0_9"/>
<dbReference type="KEGG" id="sth:STH2671"/>
<dbReference type="AlphaFoldDB" id="Q67KZ0"/>
<sequence length="107" mass="12015">MDVRFSSGQEGFAAHPPNSLRRQTRRSGDMAKGALTQKDLMIWVMNHPNGTKYYYLIEREPFEREGIKKAVHRMGSTGDAVFLYRDQAEAELAKFPPGDEEPEGAAG</sequence>
<reference evidence="2 3" key="1">
    <citation type="journal article" date="2004" name="Nucleic Acids Res.">
        <title>Genome sequence of Symbiobacterium thermophilum, an uncultivable bacterium that depends on microbial commensalism.</title>
        <authorList>
            <person name="Ueda K."/>
            <person name="Yamashita A."/>
            <person name="Ishikawa J."/>
            <person name="Shimada M."/>
            <person name="Watsuji T."/>
            <person name="Morimura K."/>
            <person name="Ikeda H."/>
            <person name="Hattori M."/>
            <person name="Beppu T."/>
        </authorList>
    </citation>
    <scope>NUCLEOTIDE SEQUENCE [LARGE SCALE GENOMIC DNA]</scope>
    <source>
        <strain evidence="3">T / IAM 14863</strain>
    </source>
</reference>
<proteinExistence type="predicted"/>
<dbReference type="EMBL" id="AP006840">
    <property type="protein sequence ID" value="BAD41656.1"/>
    <property type="molecule type" value="Genomic_DNA"/>
</dbReference>
<feature type="region of interest" description="Disordered" evidence="1">
    <location>
        <begin position="1"/>
        <end position="31"/>
    </location>
</feature>
<gene>
    <name evidence="2" type="ordered locus">STH2671</name>
</gene>
<organism evidence="2 3">
    <name type="scientific">Symbiobacterium thermophilum (strain DSM 24528 / JCM 14929 / IAM 14863 / T)</name>
    <dbReference type="NCBI Taxonomy" id="292459"/>
    <lineage>
        <taxon>Bacteria</taxon>
        <taxon>Bacillati</taxon>
        <taxon>Bacillota</taxon>
        <taxon>Clostridia</taxon>
        <taxon>Eubacteriales</taxon>
        <taxon>Symbiobacteriaceae</taxon>
        <taxon>Symbiobacterium</taxon>
    </lineage>
</organism>
<evidence type="ECO:0000313" key="3">
    <source>
        <dbReference type="Proteomes" id="UP000000417"/>
    </source>
</evidence>
<protein>
    <submittedName>
        <fullName evidence="2">Uncharacterized protein</fullName>
    </submittedName>
</protein>
<dbReference type="STRING" id="292459.STH2671"/>
<dbReference type="Proteomes" id="UP000000417">
    <property type="component" value="Chromosome"/>
</dbReference>
<accession>Q67KZ0</accession>
<name>Q67KZ0_SYMTH</name>